<name>A0A484WF83_9ENTR</name>
<dbReference type="Proteomes" id="UP000351155">
    <property type="component" value="Unassembled WGS sequence"/>
</dbReference>
<feature type="domain" description="Elongation factor G-like" evidence="3">
    <location>
        <begin position="1"/>
        <end position="36"/>
    </location>
</feature>
<dbReference type="SUPFAM" id="SSF50447">
    <property type="entry name" value="Translation proteins"/>
    <property type="match status" value="1"/>
</dbReference>
<dbReference type="AlphaFoldDB" id="A0A484WF83"/>
<dbReference type="Gene3D" id="2.40.30.10">
    <property type="entry name" value="Translation factors"/>
    <property type="match status" value="1"/>
</dbReference>
<keyword evidence="4" id="KW-0648">Protein biosynthesis</keyword>
<evidence type="ECO:0000313" key="4">
    <source>
        <dbReference type="EMBL" id="VFS09163.1"/>
    </source>
</evidence>
<dbReference type="GO" id="GO:0005525">
    <property type="term" value="F:GTP binding"/>
    <property type="evidence" value="ECO:0007669"/>
    <property type="project" value="UniProtKB-KW"/>
</dbReference>
<dbReference type="InterPro" id="IPR053905">
    <property type="entry name" value="EF-G-like_DII"/>
</dbReference>
<sequence length="43" mass="4462">MRNELGQEVLEAGPSIPVEILGLSGVPAAGDEVTVVRDEKKSA</sequence>
<accession>A0A484WF83</accession>
<dbReference type="EMBL" id="CAADIW010000003">
    <property type="protein sequence ID" value="VFS09163.1"/>
    <property type="molecule type" value="Genomic_DNA"/>
</dbReference>
<evidence type="ECO:0000256" key="1">
    <source>
        <dbReference type="ARBA" id="ARBA00022741"/>
    </source>
</evidence>
<evidence type="ECO:0000259" key="3">
    <source>
        <dbReference type="Pfam" id="PF22042"/>
    </source>
</evidence>
<proteinExistence type="predicted"/>
<evidence type="ECO:0000256" key="2">
    <source>
        <dbReference type="ARBA" id="ARBA00023134"/>
    </source>
</evidence>
<keyword evidence="4" id="KW-0396">Initiation factor</keyword>
<evidence type="ECO:0000313" key="5">
    <source>
        <dbReference type="Proteomes" id="UP000351155"/>
    </source>
</evidence>
<dbReference type="GO" id="GO:0003743">
    <property type="term" value="F:translation initiation factor activity"/>
    <property type="evidence" value="ECO:0007669"/>
    <property type="project" value="UniProtKB-KW"/>
</dbReference>
<gene>
    <name evidence="4" type="primary">infB_2</name>
    <name evidence="4" type="ORF">NCTC12126_00436</name>
</gene>
<dbReference type="Pfam" id="PF22042">
    <property type="entry name" value="EF-G_D2"/>
    <property type="match status" value="1"/>
</dbReference>
<keyword evidence="2" id="KW-0342">GTP-binding</keyword>
<reference evidence="4 5" key="1">
    <citation type="submission" date="2019-03" db="EMBL/GenBank/DDBJ databases">
        <authorList>
            <consortium name="Pathogen Informatics"/>
        </authorList>
    </citation>
    <scope>NUCLEOTIDE SEQUENCE [LARGE SCALE GENOMIC DNA]</scope>
    <source>
        <strain evidence="4 5">NCTC12126</strain>
    </source>
</reference>
<protein>
    <submittedName>
        <fullName evidence="4">Translation initiation factor IF-2</fullName>
    </submittedName>
</protein>
<dbReference type="InterPro" id="IPR009000">
    <property type="entry name" value="Transl_B-barrel_sf"/>
</dbReference>
<keyword evidence="1" id="KW-0547">Nucleotide-binding</keyword>
<organism evidence="4 5">
    <name type="scientific">Enterobacter cancerogenus</name>
    <dbReference type="NCBI Taxonomy" id="69218"/>
    <lineage>
        <taxon>Bacteria</taxon>
        <taxon>Pseudomonadati</taxon>
        <taxon>Pseudomonadota</taxon>
        <taxon>Gammaproteobacteria</taxon>
        <taxon>Enterobacterales</taxon>
        <taxon>Enterobacteriaceae</taxon>
        <taxon>Enterobacter</taxon>
        <taxon>Enterobacter cloacae complex</taxon>
    </lineage>
</organism>